<dbReference type="PANTHER" id="PTHR30250">
    <property type="entry name" value="PST FAMILY PREDICTED COLANIC ACID TRANSPORTER"/>
    <property type="match status" value="1"/>
</dbReference>
<evidence type="ECO:0000256" key="4">
    <source>
        <dbReference type="ARBA" id="ARBA00022989"/>
    </source>
</evidence>
<keyword evidence="4 6" id="KW-1133">Transmembrane helix</keyword>
<comment type="subcellular location">
    <subcellularLocation>
        <location evidence="1">Cell membrane</location>
        <topology evidence="1">Multi-pass membrane protein</topology>
    </subcellularLocation>
</comment>
<evidence type="ECO:0000256" key="5">
    <source>
        <dbReference type="ARBA" id="ARBA00023136"/>
    </source>
</evidence>
<dbReference type="AlphaFoldDB" id="A0A521CKH5"/>
<name>A0A521CKH5_9FLAO</name>
<gene>
    <name evidence="7" type="ORF">SAMN06265171_103106</name>
</gene>
<dbReference type="RefSeq" id="WP_142717657.1">
    <property type="nucleotide sequence ID" value="NZ_FXTC01000003.1"/>
</dbReference>
<dbReference type="GO" id="GO:0005886">
    <property type="term" value="C:plasma membrane"/>
    <property type="evidence" value="ECO:0007669"/>
    <property type="project" value="UniProtKB-SubCell"/>
</dbReference>
<feature type="transmembrane region" description="Helical" evidence="6">
    <location>
        <begin position="315"/>
        <end position="332"/>
    </location>
</feature>
<protein>
    <submittedName>
        <fullName evidence="7">Polysaccharide biosynthesis protein</fullName>
    </submittedName>
</protein>
<feature type="transmembrane region" description="Helical" evidence="6">
    <location>
        <begin position="344"/>
        <end position="364"/>
    </location>
</feature>
<evidence type="ECO:0000313" key="8">
    <source>
        <dbReference type="Proteomes" id="UP000316916"/>
    </source>
</evidence>
<accession>A0A521CKH5</accession>
<dbReference type="PANTHER" id="PTHR30250:SF28">
    <property type="entry name" value="POLYSACCHARIDE BIOSYNTHESIS PROTEIN"/>
    <property type="match status" value="1"/>
</dbReference>
<evidence type="ECO:0000256" key="2">
    <source>
        <dbReference type="ARBA" id="ARBA00022475"/>
    </source>
</evidence>
<feature type="transmembrane region" description="Helical" evidence="6">
    <location>
        <begin position="158"/>
        <end position="180"/>
    </location>
</feature>
<keyword evidence="8" id="KW-1185">Reference proteome</keyword>
<evidence type="ECO:0000256" key="3">
    <source>
        <dbReference type="ARBA" id="ARBA00022692"/>
    </source>
</evidence>
<dbReference type="Pfam" id="PF13440">
    <property type="entry name" value="Polysacc_synt_3"/>
    <property type="match status" value="1"/>
</dbReference>
<feature type="transmembrane region" description="Helical" evidence="6">
    <location>
        <begin position="103"/>
        <end position="120"/>
    </location>
</feature>
<reference evidence="7 8" key="1">
    <citation type="submission" date="2017-05" db="EMBL/GenBank/DDBJ databases">
        <authorList>
            <person name="Varghese N."/>
            <person name="Submissions S."/>
        </authorList>
    </citation>
    <scope>NUCLEOTIDE SEQUENCE [LARGE SCALE GENOMIC DNA]</scope>
    <source>
        <strain evidence="7 8">DSM 29371</strain>
    </source>
</reference>
<sequence length="393" mass="45412">MKRKIISFLGSNILSQLILLIAVPLTGRIYSDYEIGVLSFILSISAPLAYFYTLSYNKAIMLPAKSEEYSMLYAVSIFLSITISLISFFVILISMLFFDIDSYFLIVPLVAFSQSLYSASKDILIKKGLLNIVSKSMILNSVFAVIIILSGYYIKLSYWVLILSYVIPNFLATLFILFYIKIQRRNFVYREFYNIIIKYKSFPLHQMPAYFINTFNAELPSFFIKHYFGEAILGNYFMASKIVNKPLSLISESLNGLIYKDLSETNKTKLNKKMNTYVGLLFLVALLFAIVYLIFGEYFFSLFFDINKWRKAFDMSKIIIFTTIISASFSHYSSGVLVKRKNKIFLVWEVITTLVLLVSFFLGKSSTIDLFIWIYVGVILFRYLLLSLLFNKS</sequence>
<keyword evidence="3 6" id="KW-0812">Transmembrane</keyword>
<dbReference type="EMBL" id="FXTC01000003">
    <property type="protein sequence ID" value="SMO59922.1"/>
    <property type="molecule type" value="Genomic_DNA"/>
</dbReference>
<dbReference type="InterPro" id="IPR050833">
    <property type="entry name" value="Poly_Biosynth_Transport"/>
</dbReference>
<evidence type="ECO:0000313" key="7">
    <source>
        <dbReference type="EMBL" id="SMO59922.1"/>
    </source>
</evidence>
<keyword evidence="5 6" id="KW-0472">Membrane</keyword>
<organism evidence="7 8">
    <name type="scientific">Chryseobacterium rhizoplanae</name>
    <dbReference type="NCBI Taxonomy" id="1609531"/>
    <lineage>
        <taxon>Bacteria</taxon>
        <taxon>Pseudomonadati</taxon>
        <taxon>Bacteroidota</taxon>
        <taxon>Flavobacteriia</taxon>
        <taxon>Flavobacteriales</taxon>
        <taxon>Weeksellaceae</taxon>
        <taxon>Chryseobacterium group</taxon>
        <taxon>Chryseobacterium</taxon>
    </lineage>
</organism>
<feature type="transmembrane region" description="Helical" evidence="6">
    <location>
        <begin position="370"/>
        <end position="390"/>
    </location>
</feature>
<feature type="transmembrane region" description="Helical" evidence="6">
    <location>
        <begin position="277"/>
        <end position="295"/>
    </location>
</feature>
<feature type="transmembrane region" description="Helical" evidence="6">
    <location>
        <begin position="7"/>
        <end position="27"/>
    </location>
</feature>
<feature type="transmembrane region" description="Helical" evidence="6">
    <location>
        <begin position="132"/>
        <end position="152"/>
    </location>
</feature>
<proteinExistence type="predicted"/>
<feature type="transmembrane region" description="Helical" evidence="6">
    <location>
        <begin position="72"/>
        <end position="97"/>
    </location>
</feature>
<keyword evidence="2" id="KW-1003">Cell membrane</keyword>
<feature type="transmembrane region" description="Helical" evidence="6">
    <location>
        <begin position="33"/>
        <end position="52"/>
    </location>
</feature>
<evidence type="ECO:0000256" key="6">
    <source>
        <dbReference type="SAM" id="Phobius"/>
    </source>
</evidence>
<dbReference type="Proteomes" id="UP000316916">
    <property type="component" value="Unassembled WGS sequence"/>
</dbReference>
<evidence type="ECO:0000256" key="1">
    <source>
        <dbReference type="ARBA" id="ARBA00004651"/>
    </source>
</evidence>